<evidence type="ECO:0000313" key="1">
    <source>
        <dbReference type="EMBL" id="GBL45480.1"/>
    </source>
</evidence>
<keyword evidence="2" id="KW-1185">Reference proteome</keyword>
<dbReference type="OrthoDB" id="9152892at2"/>
<keyword evidence="1" id="KW-0472">Membrane</keyword>
<dbReference type="Proteomes" id="UP000286806">
    <property type="component" value="Unassembled WGS sequence"/>
</dbReference>
<dbReference type="AlphaFoldDB" id="A0A401JD50"/>
<gene>
    <name evidence="1" type="ORF">SFMTTN_1289</name>
</gene>
<evidence type="ECO:0000313" key="2">
    <source>
        <dbReference type="Proteomes" id="UP000286806"/>
    </source>
</evidence>
<dbReference type="RefSeq" id="WP_124704304.1">
    <property type="nucleotide sequence ID" value="NZ_BGOW01000011.1"/>
</dbReference>
<dbReference type="EMBL" id="BGOW01000011">
    <property type="protein sequence ID" value="GBL45480.1"/>
    <property type="molecule type" value="Genomic_DNA"/>
</dbReference>
<sequence length="266" mass="28931">MKAHVQPVTLDDLMAYVDGQLDAQRCPQVEALIASDPLVAERVAGMRAQRQALHAHYDPVLTEPIPVRLLAQPQTGSAWTRGASIAASALIGLALGSAGTWQYLGHASGGSTNMALNGSQMDLPRFVHQAAVAHIAFVPDVRRPVEIYSAQEQQLVTWLSKRLGRQLKVPDLASTGFKLVGGRLLPGEVNKPAAQFMYENPAGQRITLYLRNMAQPTPETAFRFAEQDGIATFYWVDLDWGYALSGDLPRTTLLKVANSVYQQLGG</sequence>
<proteinExistence type="predicted"/>
<comment type="caution">
    <text evidence="1">The sequence shown here is derived from an EMBL/GenBank/DDBJ whole genome shotgun (WGS) entry which is preliminary data.</text>
</comment>
<reference evidence="1 2" key="1">
    <citation type="journal article" date="2019" name="Front. Microbiol.">
        <title>Genomes of Neutrophilic Sulfur-Oxidizing Chemolithoautotrophs Representing 9 Proteobacterial Species From 8 Genera.</title>
        <authorList>
            <person name="Watanabe T."/>
            <person name="Kojima H."/>
            <person name="Umezawa K."/>
            <person name="Hori C."/>
            <person name="Takasuka T.E."/>
            <person name="Kato Y."/>
            <person name="Fukui M."/>
        </authorList>
    </citation>
    <scope>NUCLEOTIDE SEQUENCE [LARGE SCALE GENOMIC DNA]</scope>
    <source>
        <strain evidence="1 2">TTN</strain>
    </source>
</reference>
<accession>A0A401JD50</accession>
<protein>
    <submittedName>
        <fullName evidence="1">Transmembrane regulator protein PrtR</fullName>
    </submittedName>
</protein>
<keyword evidence="1" id="KW-0812">Transmembrane</keyword>
<name>A0A401JD50_9PROT</name>
<organism evidence="1 2">
    <name type="scientific">Sulfuriferula multivorans</name>
    <dbReference type="NCBI Taxonomy" id="1559896"/>
    <lineage>
        <taxon>Bacteria</taxon>
        <taxon>Pseudomonadati</taxon>
        <taxon>Pseudomonadota</taxon>
        <taxon>Betaproteobacteria</taxon>
        <taxon>Nitrosomonadales</taxon>
        <taxon>Sulfuricellaceae</taxon>
        <taxon>Sulfuriferula</taxon>
    </lineage>
</organism>